<dbReference type="AlphaFoldDB" id="A0A0E0EA49"/>
<dbReference type="Gramene" id="OMERI07G08660.1">
    <property type="protein sequence ID" value="OMERI07G08660.1"/>
    <property type="gene ID" value="OMERI07G08660"/>
</dbReference>
<evidence type="ECO:0000313" key="2">
    <source>
        <dbReference type="EnsemblPlants" id="OMERI07G08660.1"/>
    </source>
</evidence>
<proteinExistence type="predicted"/>
<organism evidence="2">
    <name type="scientific">Oryza meridionalis</name>
    <dbReference type="NCBI Taxonomy" id="40149"/>
    <lineage>
        <taxon>Eukaryota</taxon>
        <taxon>Viridiplantae</taxon>
        <taxon>Streptophyta</taxon>
        <taxon>Embryophyta</taxon>
        <taxon>Tracheophyta</taxon>
        <taxon>Spermatophyta</taxon>
        <taxon>Magnoliopsida</taxon>
        <taxon>Liliopsida</taxon>
        <taxon>Poales</taxon>
        <taxon>Poaceae</taxon>
        <taxon>BOP clade</taxon>
        <taxon>Oryzoideae</taxon>
        <taxon>Oryzeae</taxon>
        <taxon>Oryzinae</taxon>
        <taxon>Oryza</taxon>
    </lineage>
</organism>
<evidence type="ECO:0000313" key="3">
    <source>
        <dbReference type="Proteomes" id="UP000008021"/>
    </source>
</evidence>
<feature type="region of interest" description="Disordered" evidence="1">
    <location>
        <begin position="1"/>
        <end position="28"/>
    </location>
</feature>
<name>A0A0E0EA49_9ORYZ</name>
<feature type="compositionally biased region" description="Pro residues" evidence="1">
    <location>
        <begin position="212"/>
        <end position="227"/>
    </location>
</feature>
<dbReference type="Proteomes" id="UP000008021">
    <property type="component" value="Chromosome 7"/>
</dbReference>
<evidence type="ECO:0000256" key="1">
    <source>
        <dbReference type="SAM" id="MobiDB-lite"/>
    </source>
</evidence>
<accession>A0A0E0EA49</accession>
<sequence length="302" mass="32028">MKTGDSETGSRREKRASPHRNLGDEIQRGLPCKPPSVADVDILAHLIAVHPIRRRHVLRGNLVTDGHFAATQAVACACAATPSPHRSSLFFTALSLASTLLARVPATIILLAPARGARTSTLSALQDPASSFQVTRRLHHLAPSPLPPRTARPTPSERCLHGHTGRASSSRGRLRLHPAEEPLRPPPPSSPRSRSPPLRPAADRQRRGSLPLVPPPPLLPAPPPPPLLRATAPGRWPCRRAPNAAAPSDVVPPLGAPPGPSRWRPGLLFPTGAAPFLPGLLLPGARPAAAHHHRCLSSLGRA</sequence>
<feature type="region of interest" description="Disordered" evidence="1">
    <location>
        <begin position="140"/>
        <end position="229"/>
    </location>
</feature>
<dbReference type="STRING" id="40149.A0A0E0EA49"/>
<dbReference type="EnsemblPlants" id="OMERI07G08660.1">
    <property type="protein sequence ID" value="OMERI07G08660.1"/>
    <property type="gene ID" value="OMERI07G08660"/>
</dbReference>
<reference evidence="2" key="1">
    <citation type="submission" date="2015-04" db="UniProtKB">
        <authorList>
            <consortium name="EnsemblPlants"/>
        </authorList>
    </citation>
    <scope>IDENTIFICATION</scope>
</reference>
<dbReference type="HOGENOM" id="CLU_922508_0_0_1"/>
<protein>
    <submittedName>
        <fullName evidence="2">Uncharacterized protein</fullName>
    </submittedName>
</protein>
<keyword evidence="3" id="KW-1185">Reference proteome</keyword>
<reference evidence="2" key="2">
    <citation type="submission" date="2018-05" db="EMBL/GenBank/DDBJ databases">
        <title>OmerRS3 (Oryza meridionalis Reference Sequence Version 3).</title>
        <authorList>
            <person name="Zhang J."/>
            <person name="Kudrna D."/>
            <person name="Lee S."/>
            <person name="Talag J."/>
            <person name="Welchert J."/>
            <person name="Wing R.A."/>
        </authorList>
    </citation>
    <scope>NUCLEOTIDE SEQUENCE [LARGE SCALE GENOMIC DNA]</scope>
    <source>
        <strain evidence="2">cv. OR44</strain>
    </source>
</reference>
<feature type="compositionally biased region" description="Basic and acidic residues" evidence="1">
    <location>
        <begin position="1"/>
        <end position="11"/>
    </location>
</feature>